<dbReference type="Proteomes" id="UP000247702">
    <property type="component" value="Unassembled WGS sequence"/>
</dbReference>
<organism evidence="2 3">
    <name type="scientific">Rhizophagus clarus</name>
    <dbReference type="NCBI Taxonomy" id="94130"/>
    <lineage>
        <taxon>Eukaryota</taxon>
        <taxon>Fungi</taxon>
        <taxon>Fungi incertae sedis</taxon>
        <taxon>Mucoromycota</taxon>
        <taxon>Glomeromycotina</taxon>
        <taxon>Glomeromycetes</taxon>
        <taxon>Glomerales</taxon>
        <taxon>Glomeraceae</taxon>
        <taxon>Rhizophagus</taxon>
    </lineage>
</organism>
<sequence length="87" mass="10438">MGCSIHDQFMLHKENSKEKDKEKSQEISEISEIAFLASRPNLSMDNYNRTILLEAVNDLVHQLQRHKRQKRIVYNPVRERYYNTECK</sequence>
<feature type="region of interest" description="Disordered" evidence="1">
    <location>
        <begin position="1"/>
        <end position="25"/>
    </location>
</feature>
<evidence type="ECO:0000313" key="2">
    <source>
        <dbReference type="EMBL" id="GBB96510.1"/>
    </source>
</evidence>
<accession>A0A2Z6R2Z5</accession>
<evidence type="ECO:0000256" key="1">
    <source>
        <dbReference type="SAM" id="MobiDB-lite"/>
    </source>
</evidence>
<comment type="caution">
    <text evidence="2">The sequence shown here is derived from an EMBL/GenBank/DDBJ whole genome shotgun (WGS) entry which is preliminary data.</text>
</comment>
<name>A0A2Z6R2Z5_9GLOM</name>
<keyword evidence="3" id="KW-1185">Reference proteome</keyword>
<reference evidence="2 3" key="1">
    <citation type="submission" date="2017-11" db="EMBL/GenBank/DDBJ databases">
        <title>The genome of Rhizophagus clarus HR1 reveals common genetic basis of auxotrophy among arbuscular mycorrhizal fungi.</title>
        <authorList>
            <person name="Kobayashi Y."/>
        </authorList>
    </citation>
    <scope>NUCLEOTIDE SEQUENCE [LARGE SCALE GENOMIC DNA]</scope>
    <source>
        <strain evidence="2 3">HR1</strain>
    </source>
</reference>
<dbReference type="AlphaFoldDB" id="A0A2Z6R2Z5"/>
<proteinExistence type="predicted"/>
<dbReference type="EMBL" id="BEXD01001968">
    <property type="protein sequence ID" value="GBB96510.1"/>
    <property type="molecule type" value="Genomic_DNA"/>
</dbReference>
<feature type="compositionally biased region" description="Basic and acidic residues" evidence="1">
    <location>
        <begin position="9"/>
        <end position="25"/>
    </location>
</feature>
<gene>
    <name evidence="2" type="ORF">RclHR1_02770012</name>
</gene>
<protein>
    <submittedName>
        <fullName evidence="2">Uncharacterized protein</fullName>
    </submittedName>
</protein>
<evidence type="ECO:0000313" key="3">
    <source>
        <dbReference type="Proteomes" id="UP000247702"/>
    </source>
</evidence>